<feature type="region of interest" description="Disordered" evidence="1">
    <location>
        <begin position="92"/>
        <end position="121"/>
    </location>
</feature>
<evidence type="ECO:0000256" key="1">
    <source>
        <dbReference type="SAM" id="MobiDB-lite"/>
    </source>
</evidence>
<reference evidence="2 3" key="1">
    <citation type="journal article" date="2019" name="Int. J. Syst. Evol. Microbiol.">
        <title>The Global Catalogue of Microorganisms (GCM) 10K type strain sequencing project: providing services to taxonomists for standard genome sequencing and annotation.</title>
        <authorList>
            <consortium name="The Broad Institute Genomics Platform"/>
            <consortium name="The Broad Institute Genome Sequencing Center for Infectious Disease"/>
            <person name="Wu L."/>
            <person name="Ma J."/>
        </authorList>
    </citation>
    <scope>NUCLEOTIDE SEQUENCE [LARGE SCALE GENOMIC DNA]</scope>
    <source>
        <strain evidence="2 3">JCM 14546</strain>
    </source>
</reference>
<evidence type="ECO:0008006" key="4">
    <source>
        <dbReference type="Google" id="ProtNLM"/>
    </source>
</evidence>
<accession>A0ABN2T5M1</accession>
<keyword evidence="3" id="KW-1185">Reference proteome</keyword>
<dbReference type="RefSeq" id="WP_344306426.1">
    <property type="nucleotide sequence ID" value="NZ_BAAANO010000004.1"/>
</dbReference>
<name>A0ABN2T5M1_9MICO</name>
<evidence type="ECO:0000313" key="3">
    <source>
        <dbReference type="Proteomes" id="UP001500755"/>
    </source>
</evidence>
<gene>
    <name evidence="2" type="ORF">GCM10009755_03560</name>
</gene>
<proteinExistence type="predicted"/>
<protein>
    <recommendedName>
        <fullName evidence="4">tRNA adenosine deaminase-associated protein</fullName>
    </recommendedName>
</protein>
<dbReference type="EMBL" id="BAAANO010000004">
    <property type="protein sequence ID" value="GAA1999332.1"/>
    <property type="molecule type" value="Genomic_DNA"/>
</dbReference>
<dbReference type="NCBIfam" id="TIGR03941">
    <property type="entry name" value="tRNA_deam_assoc"/>
    <property type="match status" value="1"/>
</dbReference>
<comment type="caution">
    <text evidence="2">The sequence shown here is derived from an EMBL/GenBank/DDBJ whole genome shotgun (WGS) entry which is preliminary data.</text>
</comment>
<dbReference type="InterPro" id="IPR023869">
    <property type="entry name" value="tRNA_Adeno_NH3ase_assoc_put"/>
</dbReference>
<sequence length="187" mass="20600">MSYFTEILCEHNGEFQAVDLDLCDSSTLDDLVDTMRSAGDADGEAVAVIEHEDAWFALVRLCADDEVKVFISSIESAAESPFADLLVDYLDSPDDEYEPEEDTFDDETGVAVDDDEDVDDDDDEEEISMFVPDPDDEWGGDADIYADRGVAPQELLDQVAKYQSDPARVVAHIGEIVGFADQLEAAR</sequence>
<organism evidence="2 3">
    <name type="scientific">Brevibacterium samyangense</name>
    <dbReference type="NCBI Taxonomy" id="366888"/>
    <lineage>
        <taxon>Bacteria</taxon>
        <taxon>Bacillati</taxon>
        <taxon>Actinomycetota</taxon>
        <taxon>Actinomycetes</taxon>
        <taxon>Micrococcales</taxon>
        <taxon>Brevibacteriaceae</taxon>
        <taxon>Brevibacterium</taxon>
    </lineage>
</organism>
<dbReference type="Proteomes" id="UP001500755">
    <property type="component" value="Unassembled WGS sequence"/>
</dbReference>
<evidence type="ECO:0000313" key="2">
    <source>
        <dbReference type="EMBL" id="GAA1999332.1"/>
    </source>
</evidence>